<reference evidence="1" key="1">
    <citation type="submission" date="2020-03" db="EMBL/GenBank/DDBJ databases">
        <title>The deep terrestrial virosphere.</title>
        <authorList>
            <person name="Holmfeldt K."/>
            <person name="Nilsson E."/>
            <person name="Simone D."/>
            <person name="Lopez-Fernandez M."/>
            <person name="Wu X."/>
            <person name="de Brujin I."/>
            <person name="Lundin D."/>
            <person name="Andersson A."/>
            <person name="Bertilsson S."/>
            <person name="Dopson M."/>
        </authorList>
    </citation>
    <scope>NUCLEOTIDE SEQUENCE</scope>
    <source>
        <strain evidence="1">MM415B01854</strain>
    </source>
</reference>
<protein>
    <submittedName>
        <fullName evidence="1">Uncharacterized protein</fullName>
    </submittedName>
</protein>
<dbReference type="AlphaFoldDB" id="A0A6M3IH46"/>
<gene>
    <name evidence="1" type="ORF">MM415B01854_0009</name>
</gene>
<accession>A0A6M3IH46</accession>
<evidence type="ECO:0000313" key="1">
    <source>
        <dbReference type="EMBL" id="QJA56417.1"/>
    </source>
</evidence>
<organism evidence="1">
    <name type="scientific">viral metagenome</name>
    <dbReference type="NCBI Taxonomy" id="1070528"/>
    <lineage>
        <taxon>unclassified sequences</taxon>
        <taxon>metagenomes</taxon>
        <taxon>organismal metagenomes</taxon>
    </lineage>
</organism>
<proteinExistence type="predicted"/>
<name>A0A6M3IH46_9ZZZZ</name>
<dbReference type="EMBL" id="MT141217">
    <property type="protein sequence ID" value="QJA56417.1"/>
    <property type="molecule type" value="Genomic_DNA"/>
</dbReference>
<sequence length="456" mass="46445">MATSTKHNGFKRLLDRAGSATLSNSFSTTDSELAILVNGQEVLAFKPDSVGTYGLVKLGNQPAEALASIIDGYGVSLATGYSASATNRIYALEINADTGSTDLTGDTNVGAIKGRMVIGTTQTNFGASAIVGTLDVGTVNLISNQNGICGVLDFYGNCTITGSVSHLAALTGVVWNEATTTLNSAGGCVAGLDLIQNSGSPTLTAGINPAILIRAGTSSRWQYGIYMEPTHIDHAFRAGNQPGEALASIIDGYGVNLARDYSATRYSFGTSYRLYAIEANADTGSVDCTGDVNLGAIKGRMVAGTTQSNCGISGVVGTLDVGTVNLQGNFNGVCGVMDIYGNCTLGTGATCYGAGLVAVVWNEAQTTLGAGAVLSGVDIVENGAIYSAGSGALNPAINIRGNWSSAFSIVSTGCYTTAYTGNSAFVPNSKGTFTQTGQLKIIVAGNTVYVPFGTVA</sequence>